<dbReference type="NCBIfam" id="NF005940">
    <property type="entry name" value="PRK07986.1"/>
    <property type="match status" value="1"/>
</dbReference>
<evidence type="ECO:0000256" key="2">
    <source>
        <dbReference type="ARBA" id="ARBA00004746"/>
    </source>
</evidence>
<dbReference type="FunFam" id="3.40.640.10:FF:000041">
    <property type="entry name" value="Adenosylmethionine-8-amino-7-oxononanoate aminotransferase"/>
    <property type="match status" value="1"/>
</dbReference>
<comment type="similarity">
    <text evidence="8">Belongs to the class-III pyridoxal-phosphate-dependent aminotransferase family.</text>
</comment>
<organism evidence="9 10">
    <name type="scientific">Cymbomonas tetramitiformis</name>
    <dbReference type="NCBI Taxonomy" id="36881"/>
    <lineage>
        <taxon>Eukaryota</taxon>
        <taxon>Viridiplantae</taxon>
        <taxon>Chlorophyta</taxon>
        <taxon>Pyramimonadophyceae</taxon>
        <taxon>Pyramimonadales</taxon>
        <taxon>Pyramimonadaceae</taxon>
        <taxon>Cymbomonas</taxon>
    </lineage>
</organism>
<dbReference type="AlphaFoldDB" id="A0AAE0BGI5"/>
<dbReference type="SUPFAM" id="SSF53383">
    <property type="entry name" value="PLP-dependent transferases"/>
    <property type="match status" value="1"/>
</dbReference>
<dbReference type="InterPro" id="IPR049704">
    <property type="entry name" value="Aminotrans_3_PPA_site"/>
</dbReference>
<dbReference type="InterPro" id="IPR005815">
    <property type="entry name" value="BioA"/>
</dbReference>
<dbReference type="GO" id="GO:0004015">
    <property type="term" value="F:adenosylmethionine-8-amino-7-oxononanoate transaminase activity"/>
    <property type="evidence" value="ECO:0007669"/>
    <property type="project" value="InterPro"/>
</dbReference>
<evidence type="ECO:0000256" key="8">
    <source>
        <dbReference type="RuleBase" id="RU003560"/>
    </source>
</evidence>
<evidence type="ECO:0000256" key="6">
    <source>
        <dbReference type="ARBA" id="ARBA00022756"/>
    </source>
</evidence>
<dbReference type="InterPro" id="IPR015424">
    <property type="entry name" value="PyrdxlP-dep_Trfase"/>
</dbReference>
<protein>
    <recommendedName>
        <fullName evidence="11">Diaminopelargonic acid synthase</fullName>
    </recommendedName>
</protein>
<dbReference type="PIRSF" id="PIRSF000521">
    <property type="entry name" value="Transaminase_4ab_Lys_Orn"/>
    <property type="match status" value="1"/>
</dbReference>
<evidence type="ECO:0000256" key="3">
    <source>
        <dbReference type="ARBA" id="ARBA00022576"/>
    </source>
</evidence>
<keyword evidence="6" id="KW-0093">Biotin biosynthesis</keyword>
<dbReference type="Pfam" id="PF00202">
    <property type="entry name" value="Aminotran_3"/>
    <property type="match status" value="1"/>
</dbReference>
<evidence type="ECO:0000256" key="4">
    <source>
        <dbReference type="ARBA" id="ARBA00022679"/>
    </source>
</evidence>
<reference evidence="9 10" key="1">
    <citation type="journal article" date="2015" name="Genome Biol. Evol.">
        <title>Comparative Genomics of a Bacterivorous Green Alga Reveals Evolutionary Causalities and Consequences of Phago-Mixotrophic Mode of Nutrition.</title>
        <authorList>
            <person name="Burns J.A."/>
            <person name="Paasch A."/>
            <person name="Narechania A."/>
            <person name="Kim E."/>
        </authorList>
    </citation>
    <scope>NUCLEOTIDE SEQUENCE [LARGE SCALE GENOMIC DNA]</scope>
    <source>
        <strain evidence="9 10">PLY_AMNH</strain>
    </source>
</reference>
<dbReference type="CDD" id="cd00610">
    <property type="entry name" value="OAT_like"/>
    <property type="match status" value="1"/>
</dbReference>
<name>A0AAE0BGI5_9CHLO</name>
<accession>A0AAE0BGI5</accession>
<evidence type="ECO:0008006" key="11">
    <source>
        <dbReference type="Google" id="ProtNLM"/>
    </source>
</evidence>
<evidence type="ECO:0000256" key="5">
    <source>
        <dbReference type="ARBA" id="ARBA00022691"/>
    </source>
</evidence>
<evidence type="ECO:0000256" key="7">
    <source>
        <dbReference type="ARBA" id="ARBA00022898"/>
    </source>
</evidence>
<dbReference type="Proteomes" id="UP001190700">
    <property type="component" value="Unassembled WGS sequence"/>
</dbReference>
<dbReference type="InterPro" id="IPR015422">
    <property type="entry name" value="PyrdxlP-dep_Trfase_small"/>
</dbReference>
<dbReference type="InterPro" id="IPR015421">
    <property type="entry name" value="PyrdxlP-dep_Trfase_major"/>
</dbReference>
<sequence>MSRWAFASIRPVRQVHAFCVSKALSTLSFEETSSRSSKLCPYNIAKQEPDDESITPEAHLKIDREHLWHPYTSMTNPMPMRSVARADGVYLTLETGERVVDGMSSWWAAVHGYNVPELNEAAARQLGKMSHVMFGGLTHRPATELAKRLVDIAPDGLTKVFLCDSGSVAVEVAIKMALQFWSLQGFPRRSRLLTVRGGYHGDTFGAMAVCDPVNGMHSLFKDALPQHVFAPRPACTFHEEFREEEHLDEFKQLLVENKEELAAVIMEPVLQGAGGMHMYSPQYLRGVRRLCDEHDVLLILDEIATGFGRTGELWGSCHANIVPDIMCIGKALTGGYLTMGATLASSKVAEGVSAGGYPLMHGPTFMANPLSCAIAAASIQLLTESPWRERVRNIGAELKDGLAGCADVGVVKDVRVLGAVGVIELNRAVDMQWITAKLIQRGVWLRPFGRLLYTMPPYVIQSTELQTITDAMKDVVKAMDAQDR</sequence>
<keyword evidence="7 8" id="KW-0663">Pyridoxal phosphate</keyword>
<dbReference type="PANTHER" id="PTHR42684:SF17">
    <property type="entry name" value="ADENOSYLMETHIONINE-8-AMINO-7-OXONONANOATE AMINOTRANSFERASE"/>
    <property type="match status" value="1"/>
</dbReference>
<dbReference type="Gene3D" id="3.90.1150.10">
    <property type="entry name" value="Aspartate Aminotransferase, domain 1"/>
    <property type="match status" value="1"/>
</dbReference>
<comment type="caution">
    <text evidence="9">The sequence shown here is derived from an EMBL/GenBank/DDBJ whole genome shotgun (WGS) entry which is preliminary data.</text>
</comment>
<comment type="pathway">
    <text evidence="2">Cofactor biosynthesis; biotin biosynthesis.</text>
</comment>
<dbReference type="EMBL" id="LGRX02035172">
    <property type="protein sequence ID" value="KAK3236027.1"/>
    <property type="molecule type" value="Genomic_DNA"/>
</dbReference>
<dbReference type="GO" id="GO:0030170">
    <property type="term" value="F:pyridoxal phosphate binding"/>
    <property type="evidence" value="ECO:0007669"/>
    <property type="project" value="InterPro"/>
</dbReference>
<keyword evidence="4" id="KW-0808">Transferase</keyword>
<keyword evidence="5" id="KW-0949">S-adenosyl-L-methionine</keyword>
<dbReference type="HAMAP" id="MF_00834">
    <property type="entry name" value="BioA"/>
    <property type="match status" value="1"/>
</dbReference>
<proteinExistence type="inferred from homology"/>
<comment type="cofactor">
    <cofactor evidence="1">
        <name>pyridoxal 5'-phosphate</name>
        <dbReference type="ChEBI" id="CHEBI:597326"/>
    </cofactor>
</comment>
<dbReference type="NCBIfam" id="NF004624">
    <property type="entry name" value="PRK05964.1"/>
    <property type="match status" value="1"/>
</dbReference>
<dbReference type="InterPro" id="IPR005814">
    <property type="entry name" value="Aminotrans_3"/>
</dbReference>
<evidence type="ECO:0000256" key="1">
    <source>
        <dbReference type="ARBA" id="ARBA00001933"/>
    </source>
</evidence>
<dbReference type="NCBIfam" id="TIGR00508">
    <property type="entry name" value="bioA"/>
    <property type="match status" value="1"/>
</dbReference>
<dbReference type="Gene3D" id="3.40.640.10">
    <property type="entry name" value="Type I PLP-dependent aspartate aminotransferase-like (Major domain)"/>
    <property type="match status" value="1"/>
</dbReference>
<gene>
    <name evidence="9" type="ORF">CYMTET_53811</name>
</gene>
<keyword evidence="10" id="KW-1185">Reference proteome</keyword>
<evidence type="ECO:0000313" key="10">
    <source>
        <dbReference type="Proteomes" id="UP001190700"/>
    </source>
</evidence>
<keyword evidence="3" id="KW-0032">Aminotransferase</keyword>
<dbReference type="GO" id="GO:0009102">
    <property type="term" value="P:biotin biosynthetic process"/>
    <property type="evidence" value="ECO:0007669"/>
    <property type="project" value="UniProtKB-KW"/>
</dbReference>
<dbReference type="PANTHER" id="PTHR42684">
    <property type="entry name" value="ADENOSYLMETHIONINE-8-AMINO-7-OXONONANOATE AMINOTRANSFERASE"/>
    <property type="match status" value="1"/>
</dbReference>
<evidence type="ECO:0000313" key="9">
    <source>
        <dbReference type="EMBL" id="KAK3236027.1"/>
    </source>
</evidence>
<dbReference type="PROSITE" id="PS00600">
    <property type="entry name" value="AA_TRANSFER_CLASS_3"/>
    <property type="match status" value="1"/>
</dbReference>